<name>A0A2R8BMX4_9RHOB</name>
<organism evidence="2 3">
    <name type="scientific">Albidovulum aquaemixtae</name>
    <dbReference type="NCBI Taxonomy" id="1542388"/>
    <lineage>
        <taxon>Bacteria</taxon>
        <taxon>Pseudomonadati</taxon>
        <taxon>Pseudomonadota</taxon>
        <taxon>Alphaproteobacteria</taxon>
        <taxon>Rhodobacterales</taxon>
        <taxon>Paracoccaceae</taxon>
        <taxon>Albidovulum</taxon>
    </lineage>
</organism>
<evidence type="ECO:0000313" key="2">
    <source>
        <dbReference type="EMBL" id="SPH24796.1"/>
    </source>
</evidence>
<reference evidence="2 3" key="1">
    <citation type="submission" date="2018-03" db="EMBL/GenBank/DDBJ databases">
        <authorList>
            <person name="Keele B.F."/>
        </authorList>
    </citation>
    <scope>NUCLEOTIDE SEQUENCE [LARGE SCALE GENOMIC DNA]</scope>
    <source>
        <strain evidence="2 3">CECT 8626</strain>
    </source>
</reference>
<evidence type="ECO:0000313" key="3">
    <source>
        <dbReference type="Proteomes" id="UP000244924"/>
    </source>
</evidence>
<dbReference type="Proteomes" id="UP000244924">
    <property type="component" value="Unassembled WGS sequence"/>
</dbReference>
<evidence type="ECO:0000259" key="1">
    <source>
        <dbReference type="Pfam" id="PF06568"/>
    </source>
</evidence>
<accession>A0A2R8BMX4</accession>
<keyword evidence="3" id="KW-1185">Reference proteome</keyword>
<proteinExistence type="predicted"/>
<dbReference type="InterPro" id="IPR009506">
    <property type="entry name" value="YjiS-like"/>
</dbReference>
<dbReference type="RefSeq" id="WP_108854795.1">
    <property type="nucleotide sequence ID" value="NZ_OMOQ01000004.1"/>
</dbReference>
<dbReference type="Pfam" id="PF06568">
    <property type="entry name" value="YjiS-like"/>
    <property type="match status" value="1"/>
</dbReference>
<dbReference type="EMBL" id="OMOQ01000004">
    <property type="protein sequence ID" value="SPH24796.1"/>
    <property type="molecule type" value="Genomic_DNA"/>
</dbReference>
<gene>
    <name evidence="2" type="ORF">DEA8626_03833</name>
</gene>
<sequence length="71" mass="8234">MELATQPHAPLTHLPRRPSAGIRQWLEGLREQRRARHDMIVLSRLSDHLLRDIGLEGRVVRRADPLGRIEL</sequence>
<feature type="domain" description="YjiS-like" evidence="1">
    <location>
        <begin position="29"/>
        <end position="55"/>
    </location>
</feature>
<dbReference type="AlphaFoldDB" id="A0A2R8BMX4"/>
<dbReference type="OrthoDB" id="7876659at2"/>
<protein>
    <recommendedName>
        <fullName evidence="1">YjiS-like domain-containing protein</fullName>
    </recommendedName>
</protein>